<dbReference type="InterPro" id="IPR008930">
    <property type="entry name" value="Terpenoid_cyclase/PrenylTrfase"/>
</dbReference>
<keyword evidence="2" id="KW-1185">Reference proteome</keyword>
<dbReference type="RefSeq" id="WP_406769549.1">
    <property type="nucleotide sequence ID" value="NZ_JBJHZZ010000004.1"/>
</dbReference>
<protein>
    <submittedName>
        <fullName evidence="1">Uncharacterized protein</fullName>
    </submittedName>
</protein>
<name>A0ABW8T3H3_9CLOT</name>
<dbReference type="Proteomes" id="UP001623591">
    <property type="component" value="Unassembled WGS sequence"/>
</dbReference>
<dbReference type="SUPFAM" id="SSF48239">
    <property type="entry name" value="Terpenoid cyclases/Protein prenyltransferases"/>
    <property type="match status" value="1"/>
</dbReference>
<gene>
    <name evidence="1" type="ORF">ACJDUG_08975</name>
</gene>
<accession>A0ABW8T3H3</accession>
<dbReference type="EMBL" id="JBJHZZ010000004">
    <property type="protein sequence ID" value="MFL0247104.1"/>
    <property type="molecule type" value="Genomic_DNA"/>
</dbReference>
<comment type="caution">
    <text evidence="1">The sequence shown here is derived from an EMBL/GenBank/DDBJ whole genome shotgun (WGS) entry which is preliminary data.</text>
</comment>
<evidence type="ECO:0000313" key="1">
    <source>
        <dbReference type="EMBL" id="MFL0247104.1"/>
    </source>
</evidence>
<proteinExistence type="predicted"/>
<sequence>MLKLSNTSFLKVSRLLKIEARALEKSLYKYYFEAGSSENVVDELKKYQNTDSGFGKALESDFRLPNSSPMATSIGIRILTEIEETKETRDIIKSALKYLEFAFNNKRNGWYALSKEVNNYPHAPWWHYDDEKGMTIIDKNWGNPSAEILAYLYKYKEYLNKIEINYLVDYAIHYLENKRIFDSENELFCYIKLYEVLPEELKSNLKKLISYGISEVIEYDREKWEGYVPLPLDFVPSPEKESFEVRSDKIDENLDYYVHLIEGSEDKLINPPWGDSFYQGSLSPAYNEWMGVLTLKILKILDNYNRIEK</sequence>
<organism evidence="1 2">
    <name type="scientific">Candidatus Clostridium stratigraminis</name>
    <dbReference type="NCBI Taxonomy" id="3381661"/>
    <lineage>
        <taxon>Bacteria</taxon>
        <taxon>Bacillati</taxon>
        <taxon>Bacillota</taxon>
        <taxon>Clostridia</taxon>
        <taxon>Eubacteriales</taxon>
        <taxon>Clostridiaceae</taxon>
        <taxon>Clostridium</taxon>
    </lineage>
</organism>
<reference evidence="1 2" key="1">
    <citation type="submission" date="2024-11" db="EMBL/GenBank/DDBJ databases">
        <authorList>
            <person name="Heng Y.C."/>
            <person name="Lim A.C.H."/>
            <person name="Lee J.K.Y."/>
            <person name="Kittelmann S."/>
        </authorList>
    </citation>
    <scope>NUCLEOTIDE SEQUENCE [LARGE SCALE GENOMIC DNA]</scope>
    <source>
        <strain evidence="1 2">WILCCON 0185</strain>
    </source>
</reference>
<evidence type="ECO:0000313" key="2">
    <source>
        <dbReference type="Proteomes" id="UP001623591"/>
    </source>
</evidence>